<dbReference type="CDD" id="cd00249">
    <property type="entry name" value="AGE"/>
    <property type="match status" value="1"/>
</dbReference>
<dbReference type="EMBL" id="FBWK01000052">
    <property type="protein sequence ID" value="CUX59903.1"/>
    <property type="molecule type" value="Genomic_DNA"/>
</dbReference>
<evidence type="ECO:0000256" key="2">
    <source>
        <dbReference type="ARBA" id="ARBA00023235"/>
    </source>
</evidence>
<gene>
    <name evidence="3" type="primary">pmi</name>
    <name evidence="3" type="ORF">AGR3A_Lc160120</name>
</gene>
<dbReference type="GO" id="GO:0004476">
    <property type="term" value="F:mannose-6-phosphate isomerase activity"/>
    <property type="evidence" value="ECO:0007669"/>
    <property type="project" value="UniProtKB-EC"/>
</dbReference>
<name>A0A1S7RZN4_9HYPH</name>
<evidence type="ECO:0000313" key="4">
    <source>
        <dbReference type="Proteomes" id="UP000191988"/>
    </source>
</evidence>
<keyword evidence="2 3" id="KW-0413">Isomerase</keyword>
<protein>
    <submittedName>
        <fullName evidence="3">Mannose-6-phosphate isomerase</fullName>
        <ecNumber evidence="3">5.3.1.8</ecNumber>
    </submittedName>
</protein>
<keyword evidence="4" id="KW-1185">Reference proteome</keyword>
<dbReference type="SUPFAM" id="SSF48208">
    <property type="entry name" value="Six-hairpin glycosidases"/>
    <property type="match status" value="1"/>
</dbReference>
<dbReference type="Gene3D" id="1.50.10.10">
    <property type="match status" value="1"/>
</dbReference>
<dbReference type="InterPro" id="IPR034116">
    <property type="entry name" value="AGE_dom"/>
</dbReference>
<dbReference type="AlphaFoldDB" id="A0A1S7RZN4"/>
<dbReference type="InterPro" id="IPR010819">
    <property type="entry name" value="AGE/CE"/>
</dbReference>
<dbReference type="STRING" id="1183432.AGR3A_Lc160120"/>
<reference evidence="4" key="1">
    <citation type="submission" date="2016-01" db="EMBL/GenBank/DDBJ databases">
        <authorList>
            <person name="Regsiter A."/>
            <person name="william w."/>
        </authorList>
    </citation>
    <scope>NUCLEOTIDE SEQUENCE [LARGE SCALE GENOMIC DNA]</scope>
    <source>
        <strain evidence="4">CFBP 6623</strain>
    </source>
</reference>
<proteinExistence type="inferred from homology"/>
<dbReference type="InterPro" id="IPR012341">
    <property type="entry name" value="6hp_glycosidase-like_sf"/>
</dbReference>
<evidence type="ECO:0000256" key="1">
    <source>
        <dbReference type="ARBA" id="ARBA00008558"/>
    </source>
</evidence>
<dbReference type="EC" id="5.3.1.8" evidence="3"/>
<evidence type="ECO:0000313" key="3">
    <source>
        <dbReference type="EMBL" id="CUX59903.1"/>
    </source>
</evidence>
<dbReference type="GO" id="GO:0005975">
    <property type="term" value="P:carbohydrate metabolic process"/>
    <property type="evidence" value="ECO:0007669"/>
    <property type="project" value="InterPro"/>
</dbReference>
<sequence>MLLQNDGFSLCFQSFLSYGCHGYIPRESYRMTVQFPSIAQTLAEEIGTLRKWLDEDALPLWWEAGSARPDGGFYERLGQDAKPVFSDDRRARVQPRQAYCYAAAGQHGWHGPWKDAVLHGLSWFEKVYRLENGLYGNLADQTGKLIDPSFDLYNQAFALFAAAQTAAILPERKNEMRSRALEILAVLERDYRHPIAGFEEANPPRTPLCSNPHMHLFEAMLAWEEQDRDGPWSALADEIAGLALSRFIDDGNGGLREFFDHDWTPYEGEKGRIMEPGHQFEWAWLLVRWGSLRGNEEAIRKAKRLFEIGEDHGICPRRKVAVMSLYDDFSVRDGLARLWPQTEWLKAAVRLASVTDGEERQRYLASGLSAIGALQPFLDTPVKGLWFDKWPADRPMLDEPAPASTFYHIVCAIYEAEAVLAVSG</sequence>
<comment type="similarity">
    <text evidence="1">Belongs to the N-acylglucosamine 2-epimerase family.</text>
</comment>
<dbReference type="InterPro" id="IPR008928">
    <property type="entry name" value="6-hairpin_glycosidase_sf"/>
</dbReference>
<accession>A0A1S7RZN4</accession>
<dbReference type="Proteomes" id="UP000191988">
    <property type="component" value="Unassembled WGS sequence"/>
</dbReference>
<organism evidence="3 4">
    <name type="scientific">Agrobacterium tomkonis CFBP 6623</name>
    <dbReference type="NCBI Taxonomy" id="1183432"/>
    <lineage>
        <taxon>Bacteria</taxon>
        <taxon>Pseudomonadati</taxon>
        <taxon>Pseudomonadota</taxon>
        <taxon>Alphaproteobacteria</taxon>
        <taxon>Hyphomicrobiales</taxon>
        <taxon>Rhizobiaceae</taxon>
        <taxon>Rhizobium/Agrobacterium group</taxon>
        <taxon>Agrobacterium</taxon>
        <taxon>Agrobacterium tumefaciens complex</taxon>
    </lineage>
</organism>
<dbReference type="Pfam" id="PF07221">
    <property type="entry name" value="GlcNAc_2-epim"/>
    <property type="match status" value="1"/>
</dbReference>
<dbReference type="PANTHER" id="PTHR15108">
    <property type="entry name" value="N-ACYLGLUCOSAMINE-2-EPIMERASE"/>
    <property type="match status" value="1"/>
</dbReference>